<evidence type="ECO:0000313" key="1">
    <source>
        <dbReference type="EMBL" id="KKE85866.1"/>
    </source>
</evidence>
<gene>
    <name evidence="1" type="ORF">N479_00400</name>
</gene>
<dbReference type="PATRIC" id="fig|1129367.4.peg.84"/>
<accession>A0A0F6AIM9</accession>
<sequence length="66" mass="7819">MKSFKINRLNTPWGVFKVSGFYDYHESIKITKLEIMGTDGWVLFNENFNFNQELILEVKNFLVRTG</sequence>
<organism evidence="1 2">
    <name type="scientific">Pseudoalteromonas luteoviolacea S4054</name>
    <dbReference type="NCBI Taxonomy" id="1129367"/>
    <lineage>
        <taxon>Bacteria</taxon>
        <taxon>Pseudomonadati</taxon>
        <taxon>Pseudomonadota</taxon>
        <taxon>Gammaproteobacteria</taxon>
        <taxon>Alteromonadales</taxon>
        <taxon>Pseudoalteromonadaceae</taxon>
        <taxon>Pseudoalteromonas</taxon>
    </lineage>
</organism>
<dbReference type="EMBL" id="AUXW01000001">
    <property type="protein sequence ID" value="KKE85866.1"/>
    <property type="molecule type" value="Genomic_DNA"/>
</dbReference>
<reference evidence="1 2" key="1">
    <citation type="journal article" date="2015" name="BMC Genomics">
        <title>Genome mining reveals unlocked bioactive potential of marine Gram-negative bacteria.</title>
        <authorList>
            <person name="Machado H."/>
            <person name="Sonnenschein E.C."/>
            <person name="Melchiorsen J."/>
            <person name="Gram L."/>
        </authorList>
    </citation>
    <scope>NUCLEOTIDE SEQUENCE [LARGE SCALE GENOMIC DNA]</scope>
    <source>
        <strain evidence="1 2">S4054</strain>
    </source>
</reference>
<proteinExistence type="predicted"/>
<comment type="caution">
    <text evidence="1">The sequence shown here is derived from an EMBL/GenBank/DDBJ whole genome shotgun (WGS) entry which is preliminary data.</text>
</comment>
<evidence type="ECO:0000313" key="2">
    <source>
        <dbReference type="Proteomes" id="UP000033434"/>
    </source>
</evidence>
<protein>
    <submittedName>
        <fullName evidence="1">Uncharacterized protein</fullName>
    </submittedName>
</protein>
<dbReference type="Proteomes" id="UP000033434">
    <property type="component" value="Unassembled WGS sequence"/>
</dbReference>
<dbReference type="AlphaFoldDB" id="A0A0F6AIM9"/>
<name>A0A0F6AIM9_9GAMM</name>